<evidence type="ECO:0000256" key="1">
    <source>
        <dbReference type="SAM" id="SignalP"/>
    </source>
</evidence>
<evidence type="ECO:0008006" key="4">
    <source>
        <dbReference type="Google" id="ProtNLM"/>
    </source>
</evidence>
<dbReference type="Proteomes" id="UP000295727">
    <property type="component" value="Chromosome 1"/>
</dbReference>
<organism evidence="2 3">
    <name type="scientific">Paraburkholderia pallida</name>
    <dbReference type="NCBI Taxonomy" id="2547399"/>
    <lineage>
        <taxon>Bacteria</taxon>
        <taxon>Pseudomonadati</taxon>
        <taxon>Pseudomonadota</taxon>
        <taxon>Betaproteobacteria</taxon>
        <taxon>Burkholderiales</taxon>
        <taxon>Burkholderiaceae</taxon>
        <taxon>Paraburkholderia</taxon>
    </lineage>
</organism>
<dbReference type="OrthoDB" id="9001603at2"/>
<gene>
    <name evidence="2" type="ORF">E1956_10170</name>
</gene>
<keyword evidence="1" id="KW-0732">Signal</keyword>
<proteinExistence type="predicted"/>
<dbReference type="AlphaFoldDB" id="A0A4P7CNU2"/>
<name>A0A4P7CNU2_9BURK</name>
<keyword evidence="3" id="KW-1185">Reference proteome</keyword>
<dbReference type="KEGG" id="ppai:E1956_10170"/>
<feature type="chain" id="PRO_5020764228" description="Lipoprotein" evidence="1">
    <location>
        <begin position="33"/>
        <end position="200"/>
    </location>
</feature>
<dbReference type="RefSeq" id="WP_134748535.1">
    <property type="nucleotide sequence ID" value="NZ_CP038148.1"/>
</dbReference>
<feature type="signal peptide" evidence="1">
    <location>
        <begin position="1"/>
        <end position="32"/>
    </location>
</feature>
<accession>A0A4P7CNU2</accession>
<reference evidence="2 3" key="1">
    <citation type="submission" date="2019-03" db="EMBL/GenBank/DDBJ databases">
        <title>Paraburkholderia sp. 7MH5, isolated from subtropical forest soil.</title>
        <authorList>
            <person name="Gao Z.-H."/>
            <person name="Qiu L.-H."/>
        </authorList>
    </citation>
    <scope>NUCLEOTIDE SEQUENCE [LARGE SCALE GENOMIC DNA]</scope>
    <source>
        <strain evidence="2 3">7MH5</strain>
    </source>
</reference>
<dbReference type="EMBL" id="CP038148">
    <property type="protein sequence ID" value="QBQ97505.1"/>
    <property type="molecule type" value="Genomic_DNA"/>
</dbReference>
<protein>
    <recommendedName>
        <fullName evidence="4">Lipoprotein</fullName>
    </recommendedName>
</protein>
<sequence length="200" mass="19741">MQVSTSKVSGVARSGLAWLAAAAIALPLAACAVGGNTVTGAANASGAPAPVHSSLKPNPEFAGLPQYVGTLGKRPIVMRLGAKTDDPEDKSGVHGEYQFTDTGEVILIAGDRTGSTLEAEESNDGTHITGNWVGTFAADGALSGDRMEVDDSNPQPFDLKPLAAGASSPAVSAAHAAGTATPAAQGGHAVGGVGNLVTGE</sequence>
<evidence type="ECO:0000313" key="2">
    <source>
        <dbReference type="EMBL" id="QBQ97505.1"/>
    </source>
</evidence>
<evidence type="ECO:0000313" key="3">
    <source>
        <dbReference type="Proteomes" id="UP000295727"/>
    </source>
</evidence>